<keyword evidence="2" id="KW-1185">Reference proteome</keyword>
<comment type="caution">
    <text evidence="1">The sequence shown here is derived from an EMBL/GenBank/DDBJ whole genome shotgun (WGS) entry which is preliminary data.</text>
</comment>
<evidence type="ECO:0000313" key="1">
    <source>
        <dbReference type="EMBL" id="KAD6119279.1"/>
    </source>
</evidence>
<organism evidence="1 2">
    <name type="scientific">Mikania micrantha</name>
    <name type="common">bitter vine</name>
    <dbReference type="NCBI Taxonomy" id="192012"/>
    <lineage>
        <taxon>Eukaryota</taxon>
        <taxon>Viridiplantae</taxon>
        <taxon>Streptophyta</taxon>
        <taxon>Embryophyta</taxon>
        <taxon>Tracheophyta</taxon>
        <taxon>Spermatophyta</taxon>
        <taxon>Magnoliopsida</taxon>
        <taxon>eudicotyledons</taxon>
        <taxon>Gunneridae</taxon>
        <taxon>Pentapetalae</taxon>
        <taxon>asterids</taxon>
        <taxon>campanulids</taxon>
        <taxon>Asterales</taxon>
        <taxon>Asteraceae</taxon>
        <taxon>Asteroideae</taxon>
        <taxon>Heliantheae alliance</taxon>
        <taxon>Eupatorieae</taxon>
        <taxon>Mikania</taxon>
    </lineage>
</organism>
<dbReference type="EMBL" id="SZYD01000005">
    <property type="protein sequence ID" value="KAD6119279.1"/>
    <property type="molecule type" value="Genomic_DNA"/>
</dbReference>
<sequence>MLEMMNVSKNRVQNGVLDCPESKNEENFLSIELLDSSRYSKDMLRVLGGTRWTKYQRFFRISSLYAKNSLASLRVSLSQYQKPSFFETVSSEHMWGRTGNIDSTIG</sequence>
<protein>
    <submittedName>
        <fullName evidence="1">Uncharacterized protein</fullName>
    </submittedName>
</protein>
<reference evidence="1 2" key="1">
    <citation type="submission" date="2019-05" db="EMBL/GenBank/DDBJ databases">
        <title>Mikania micrantha, genome provides insights into the molecular mechanism of rapid growth.</title>
        <authorList>
            <person name="Liu B."/>
        </authorList>
    </citation>
    <scope>NUCLEOTIDE SEQUENCE [LARGE SCALE GENOMIC DNA]</scope>
    <source>
        <strain evidence="1">NLD-2019</strain>
        <tissue evidence="1">Leaf</tissue>
    </source>
</reference>
<dbReference type="AlphaFoldDB" id="A0A5N6PC16"/>
<dbReference type="Proteomes" id="UP000326396">
    <property type="component" value="Linkage Group LG13"/>
</dbReference>
<gene>
    <name evidence="1" type="ORF">E3N88_10550</name>
</gene>
<name>A0A5N6PC16_9ASTR</name>
<proteinExistence type="predicted"/>
<accession>A0A5N6PC16</accession>
<evidence type="ECO:0000313" key="2">
    <source>
        <dbReference type="Proteomes" id="UP000326396"/>
    </source>
</evidence>